<accession>A0A414B017</accession>
<dbReference type="PIRSF" id="PIRSF006639">
    <property type="entry name" value="UCP006639_pph"/>
    <property type="match status" value="1"/>
</dbReference>
<reference evidence="2 3" key="1">
    <citation type="submission" date="2018-08" db="EMBL/GenBank/DDBJ databases">
        <title>A genome reference for cultivated species of the human gut microbiota.</title>
        <authorList>
            <person name="Zou Y."/>
            <person name="Xue W."/>
            <person name="Luo G."/>
        </authorList>
    </citation>
    <scope>NUCLEOTIDE SEQUENCE [LARGE SCALE GENOMIC DNA]</scope>
    <source>
        <strain evidence="2 3">AM35-14</strain>
    </source>
</reference>
<dbReference type="Proteomes" id="UP000283975">
    <property type="component" value="Unassembled WGS sequence"/>
</dbReference>
<comment type="caution">
    <text evidence="2">The sequence shown here is derived from an EMBL/GenBank/DDBJ whole genome shotgun (WGS) entry which is preliminary data.</text>
</comment>
<dbReference type="AlphaFoldDB" id="A0A414B017"/>
<feature type="domain" description="NTP pyrophosphohydrolase MazG-like" evidence="1">
    <location>
        <begin position="32"/>
        <end position="98"/>
    </location>
</feature>
<dbReference type="InterPro" id="IPR004518">
    <property type="entry name" value="MazG-like_dom"/>
</dbReference>
<dbReference type="CDD" id="cd11541">
    <property type="entry name" value="NTP-PPase_u4"/>
    <property type="match status" value="1"/>
</dbReference>
<name>A0A414B017_9FIRM</name>
<dbReference type="EMBL" id="QSHZ01000002">
    <property type="protein sequence ID" value="RHC58312.1"/>
    <property type="molecule type" value="Genomic_DNA"/>
</dbReference>
<dbReference type="InterPro" id="IPR011379">
    <property type="entry name" value="MazG-related_GP37"/>
</dbReference>
<proteinExistence type="predicted"/>
<sequence>MTGKEYQALAIRTCSIPYDCKADRLYHAVFGLNSEAGEVAGILQKKYQGHEVNLEHMEKELGDCLWMIAEACDALGTDIDTVMQMNIDKLKARYPEGFTVENSLHRKVGDI</sequence>
<keyword evidence="2" id="KW-0378">Hydrolase</keyword>
<dbReference type="SUPFAM" id="SSF101386">
    <property type="entry name" value="all-alpha NTP pyrophosphatases"/>
    <property type="match status" value="1"/>
</dbReference>
<evidence type="ECO:0000313" key="2">
    <source>
        <dbReference type="EMBL" id="RHC58312.1"/>
    </source>
</evidence>
<evidence type="ECO:0000259" key="1">
    <source>
        <dbReference type="Pfam" id="PF03819"/>
    </source>
</evidence>
<evidence type="ECO:0000313" key="3">
    <source>
        <dbReference type="Proteomes" id="UP000283975"/>
    </source>
</evidence>
<dbReference type="Gene3D" id="1.10.287.1080">
    <property type="entry name" value="MazG-like"/>
    <property type="match status" value="1"/>
</dbReference>
<gene>
    <name evidence="2" type="ORF">DW839_01795</name>
</gene>
<organism evidence="2 3">
    <name type="scientific">Enterocloster bolteae</name>
    <dbReference type="NCBI Taxonomy" id="208479"/>
    <lineage>
        <taxon>Bacteria</taxon>
        <taxon>Bacillati</taxon>
        <taxon>Bacillota</taxon>
        <taxon>Clostridia</taxon>
        <taxon>Lachnospirales</taxon>
        <taxon>Lachnospiraceae</taxon>
        <taxon>Enterocloster</taxon>
    </lineage>
</organism>
<dbReference type="Pfam" id="PF03819">
    <property type="entry name" value="MazG"/>
    <property type="match status" value="1"/>
</dbReference>
<dbReference type="GO" id="GO:0016787">
    <property type="term" value="F:hydrolase activity"/>
    <property type="evidence" value="ECO:0007669"/>
    <property type="project" value="UniProtKB-KW"/>
</dbReference>
<protein>
    <submittedName>
        <fullName evidence="2">Nucleotide pyrophosphohydrolase</fullName>
    </submittedName>
</protein>